<name>A0A0P1GLS8_9RHOB</name>
<keyword evidence="9" id="KW-1185">Reference proteome</keyword>
<feature type="domain" description="Cytochrome c" evidence="7">
    <location>
        <begin position="281"/>
        <end position="440"/>
    </location>
</feature>
<feature type="domain" description="Cytochrome c" evidence="7">
    <location>
        <begin position="69"/>
        <end position="186"/>
    </location>
</feature>
<keyword evidence="5 6" id="KW-0408">Iron</keyword>
<dbReference type="EMBL" id="CYSF01000002">
    <property type="protein sequence ID" value="CUH83118.1"/>
    <property type="molecule type" value="Genomic_DNA"/>
</dbReference>
<evidence type="ECO:0000256" key="4">
    <source>
        <dbReference type="ARBA" id="ARBA00023002"/>
    </source>
</evidence>
<dbReference type="InterPro" id="IPR004852">
    <property type="entry name" value="Di-haem_cyt_c_peroxidsae"/>
</dbReference>
<dbReference type="GO" id="GO:0009055">
    <property type="term" value="F:electron transfer activity"/>
    <property type="evidence" value="ECO:0007669"/>
    <property type="project" value="InterPro"/>
</dbReference>
<evidence type="ECO:0000256" key="6">
    <source>
        <dbReference type="PROSITE-ProRule" id="PRU00433"/>
    </source>
</evidence>
<dbReference type="InterPro" id="IPR009056">
    <property type="entry name" value="Cyt_c-like_dom"/>
</dbReference>
<dbReference type="GO" id="GO:0020037">
    <property type="term" value="F:heme binding"/>
    <property type="evidence" value="ECO:0007669"/>
    <property type="project" value="InterPro"/>
</dbReference>
<gene>
    <name evidence="8" type="primary">ccpA_1</name>
    <name evidence="8" type="ORF">TM5383_00301</name>
</gene>
<protein>
    <submittedName>
        <fullName evidence="8">Cytochrome c551 peroxidase</fullName>
        <ecNumber evidence="8">1.11.1.5</ecNumber>
    </submittedName>
</protein>
<dbReference type="PROSITE" id="PS51007">
    <property type="entry name" value="CYTC"/>
    <property type="match status" value="2"/>
</dbReference>
<evidence type="ECO:0000256" key="2">
    <source>
        <dbReference type="ARBA" id="ARBA00022617"/>
    </source>
</evidence>
<proteinExistence type="predicted"/>
<evidence type="ECO:0000313" key="9">
    <source>
        <dbReference type="Proteomes" id="UP000051681"/>
    </source>
</evidence>
<evidence type="ECO:0000259" key="7">
    <source>
        <dbReference type="PROSITE" id="PS51007"/>
    </source>
</evidence>
<keyword evidence="2 6" id="KW-0349">Heme</keyword>
<keyword evidence="8" id="KW-0575">Peroxidase</keyword>
<dbReference type="GO" id="GO:0046872">
    <property type="term" value="F:metal ion binding"/>
    <property type="evidence" value="ECO:0007669"/>
    <property type="project" value="UniProtKB-KW"/>
</dbReference>
<sequence length="464" mass="49476">MTTFLPQFRLLLPKCGPKHGPLIMRAWVAAFGVTSLTATLSLAGDAVERDLLDLPAAATHATFPEPNLTQVLLGQKLFYDPVLSGNQTVACATCHHPSLGTSDGMSLSIGDGGIGLGPDRQLRAGETVPARIPRNAPALWNLGATDITVMFHDGRVATDPTAPFGFQMPPDRPLPGAVDSVLAAQAMLPVLSPEEMAGQPDENPVADAVHKNDPFTAWALLAARVEAIPEYRQRFGALQGDRAVTMPDIANAIAAFIAYEFRAVNSPFDRYLAGDDMAMSAEAQHGMALFYGEAGCSGCHAGLLQTDQDFHAIATPQIGPGKGGEVPYSDTGRHMVTGELVDFYRFRTPSLRNITQTAPYGHAGAFPDLQEMLLHHMGPVDSLLTYDRTQAILHPLPLNDFAALDDEVELLDIAAANELSGIDLEEAEMRAILAFLSALTDEASLKGRLGVPDSVPSGLPMDQP</sequence>
<dbReference type="Pfam" id="PF03150">
    <property type="entry name" value="CCP_MauG"/>
    <property type="match status" value="1"/>
</dbReference>
<keyword evidence="3 6" id="KW-0479">Metal-binding</keyword>
<dbReference type="InterPro" id="IPR036909">
    <property type="entry name" value="Cyt_c-like_dom_sf"/>
</dbReference>
<evidence type="ECO:0000256" key="1">
    <source>
        <dbReference type="ARBA" id="ARBA00004196"/>
    </source>
</evidence>
<evidence type="ECO:0000256" key="3">
    <source>
        <dbReference type="ARBA" id="ARBA00022723"/>
    </source>
</evidence>
<dbReference type="InterPro" id="IPR051395">
    <property type="entry name" value="Cytochrome_c_Peroxidase/MauG"/>
</dbReference>
<dbReference type="SUPFAM" id="SSF46626">
    <property type="entry name" value="Cytochrome c"/>
    <property type="match status" value="2"/>
</dbReference>
<dbReference type="STRING" id="340021.TM5383_00301"/>
<dbReference type="GO" id="GO:0004130">
    <property type="term" value="F:cytochrome-c peroxidase activity"/>
    <property type="evidence" value="ECO:0007669"/>
    <property type="project" value="UniProtKB-EC"/>
</dbReference>
<dbReference type="Proteomes" id="UP000051681">
    <property type="component" value="Unassembled WGS sequence"/>
</dbReference>
<organism evidence="8 9">
    <name type="scientific">Thalassovita mediterranea</name>
    <dbReference type="NCBI Taxonomy" id="340021"/>
    <lineage>
        <taxon>Bacteria</taxon>
        <taxon>Pseudomonadati</taxon>
        <taxon>Pseudomonadota</taxon>
        <taxon>Alphaproteobacteria</taxon>
        <taxon>Rhodobacterales</taxon>
        <taxon>Roseobacteraceae</taxon>
        <taxon>Thalassovita</taxon>
    </lineage>
</organism>
<keyword evidence="4 8" id="KW-0560">Oxidoreductase</keyword>
<dbReference type="EC" id="1.11.1.5" evidence="8"/>
<dbReference type="PANTHER" id="PTHR30600">
    <property type="entry name" value="CYTOCHROME C PEROXIDASE-RELATED"/>
    <property type="match status" value="1"/>
</dbReference>
<comment type="subcellular location">
    <subcellularLocation>
        <location evidence="1">Cell envelope</location>
    </subcellularLocation>
</comment>
<dbReference type="Gene3D" id="1.10.760.10">
    <property type="entry name" value="Cytochrome c-like domain"/>
    <property type="match status" value="2"/>
</dbReference>
<dbReference type="AlphaFoldDB" id="A0A0P1GLS8"/>
<dbReference type="GO" id="GO:0030313">
    <property type="term" value="C:cell envelope"/>
    <property type="evidence" value="ECO:0007669"/>
    <property type="project" value="UniProtKB-SubCell"/>
</dbReference>
<accession>A0A0P1GLS8</accession>
<evidence type="ECO:0000313" key="8">
    <source>
        <dbReference type="EMBL" id="CUH83118.1"/>
    </source>
</evidence>
<evidence type="ECO:0000256" key="5">
    <source>
        <dbReference type="ARBA" id="ARBA00023004"/>
    </source>
</evidence>
<reference evidence="8 9" key="1">
    <citation type="submission" date="2015-09" db="EMBL/GenBank/DDBJ databases">
        <authorList>
            <consortium name="Swine Surveillance"/>
        </authorList>
    </citation>
    <scope>NUCLEOTIDE SEQUENCE [LARGE SCALE GENOMIC DNA]</scope>
    <source>
        <strain evidence="8 9">CECT 8383</strain>
    </source>
</reference>